<evidence type="ECO:0000313" key="1">
    <source>
        <dbReference type="EMBL" id="CAG7728812.1"/>
    </source>
</evidence>
<evidence type="ECO:0000313" key="2">
    <source>
        <dbReference type="Proteomes" id="UP000708208"/>
    </source>
</evidence>
<reference evidence="1" key="1">
    <citation type="submission" date="2021-06" db="EMBL/GenBank/DDBJ databases">
        <authorList>
            <person name="Hodson N. C."/>
            <person name="Mongue J. A."/>
            <person name="Jaron S. K."/>
        </authorList>
    </citation>
    <scope>NUCLEOTIDE SEQUENCE</scope>
</reference>
<organism evidence="1 2">
    <name type="scientific">Allacma fusca</name>
    <dbReference type="NCBI Taxonomy" id="39272"/>
    <lineage>
        <taxon>Eukaryota</taxon>
        <taxon>Metazoa</taxon>
        <taxon>Ecdysozoa</taxon>
        <taxon>Arthropoda</taxon>
        <taxon>Hexapoda</taxon>
        <taxon>Collembola</taxon>
        <taxon>Symphypleona</taxon>
        <taxon>Sminthuridae</taxon>
        <taxon>Allacma</taxon>
    </lineage>
</organism>
<gene>
    <name evidence="1" type="ORF">AFUS01_LOCUS17568</name>
</gene>
<dbReference type="Proteomes" id="UP000708208">
    <property type="component" value="Unassembled WGS sequence"/>
</dbReference>
<dbReference type="OrthoDB" id="6159834at2759"/>
<proteinExistence type="predicted"/>
<dbReference type="AlphaFoldDB" id="A0A8J2K2P8"/>
<keyword evidence="2" id="KW-1185">Reference proteome</keyword>
<name>A0A8J2K2P8_9HEXA</name>
<protein>
    <submittedName>
        <fullName evidence="1">Uncharacterized protein</fullName>
    </submittedName>
</protein>
<dbReference type="PANTHER" id="PTHR34153">
    <property type="entry name" value="SI:CH211-262H13.3-RELATED-RELATED"/>
    <property type="match status" value="1"/>
</dbReference>
<accession>A0A8J2K2P8</accession>
<comment type="caution">
    <text evidence="1">The sequence shown here is derived from an EMBL/GenBank/DDBJ whole genome shotgun (WGS) entry which is preliminary data.</text>
</comment>
<dbReference type="EMBL" id="CAJVCH010168895">
    <property type="protein sequence ID" value="CAG7728812.1"/>
    <property type="molecule type" value="Genomic_DNA"/>
</dbReference>
<dbReference type="PANTHER" id="PTHR34153:SF2">
    <property type="entry name" value="SI:CH211-262H13.3-RELATED"/>
    <property type="match status" value="1"/>
</dbReference>
<sequence length="113" mass="12754">MAELYALETFLKNENNRKSLIACVSKTGGSGDKDTTERVKKEILTNRVASKLNWKGVVKKTTVTKVGIQTFPRVVKLVKASAQAIEPKSTEKSIEECIKYWLKHAKRLLFVLM</sequence>